<reference evidence="1 2" key="1">
    <citation type="submission" date="2017-06" db="EMBL/GenBank/DDBJ databases">
        <title>A draft genome sequence of Komagataeibacter nataicola LMG 1536.</title>
        <authorList>
            <person name="Skraban J."/>
            <person name="Cleenwerck I."/>
            <person name="Vandamme P."/>
            <person name="Trcek J."/>
        </authorList>
    </citation>
    <scope>NUCLEOTIDE SEQUENCE [LARGE SCALE GENOMIC DNA]</scope>
    <source>
        <strain evidence="1 2">LMG 1536</strain>
    </source>
</reference>
<keyword evidence="2" id="KW-1185">Reference proteome</keyword>
<dbReference type="Proteomes" id="UP000247512">
    <property type="component" value="Unassembled WGS sequence"/>
</dbReference>
<proteinExistence type="predicted"/>
<sequence>MKTFKFPEIEIDGKKYDHVDVRKPTFMEKYIPQKKWKSVNPTPEELIDYQAQVACKVTGLAVETFYQLPADVAEKIIEYFMS</sequence>
<evidence type="ECO:0000313" key="2">
    <source>
        <dbReference type="Proteomes" id="UP000247512"/>
    </source>
</evidence>
<protein>
    <submittedName>
        <fullName evidence="1">Uncharacterized protein</fullName>
    </submittedName>
</protein>
<accession>A0ABX5PCN5</accession>
<dbReference type="EMBL" id="NIRT01000037">
    <property type="protein sequence ID" value="PYD65230.1"/>
    <property type="molecule type" value="Genomic_DNA"/>
</dbReference>
<evidence type="ECO:0000313" key="1">
    <source>
        <dbReference type="EMBL" id="PYD65230.1"/>
    </source>
</evidence>
<dbReference type="RefSeq" id="WP_110571385.1">
    <property type="nucleotide sequence ID" value="NZ_CP134884.1"/>
</dbReference>
<name>A0ABX5PCN5_9PROT</name>
<gene>
    <name evidence="1" type="ORF">CDI09_14660</name>
</gene>
<organism evidence="1 2">
    <name type="scientific">Komagataeibacter nataicola</name>
    <dbReference type="NCBI Taxonomy" id="265960"/>
    <lineage>
        <taxon>Bacteria</taxon>
        <taxon>Pseudomonadati</taxon>
        <taxon>Pseudomonadota</taxon>
        <taxon>Alphaproteobacteria</taxon>
        <taxon>Acetobacterales</taxon>
        <taxon>Acetobacteraceae</taxon>
        <taxon>Komagataeibacter</taxon>
    </lineage>
</organism>
<comment type="caution">
    <text evidence="1">The sequence shown here is derived from an EMBL/GenBank/DDBJ whole genome shotgun (WGS) entry which is preliminary data.</text>
</comment>